<dbReference type="PIRSF" id="PIRSF000398">
    <property type="entry name" value="M_m6A_EcoRV"/>
    <property type="match status" value="1"/>
</dbReference>
<dbReference type="STRING" id="545694.TREPR_3463"/>
<dbReference type="eggNOG" id="COG0338">
    <property type="taxonomic scope" value="Bacteria"/>
</dbReference>
<dbReference type="EMBL" id="CP001843">
    <property type="protein sequence ID" value="AEF85394.1"/>
    <property type="molecule type" value="Genomic_DNA"/>
</dbReference>
<dbReference type="Pfam" id="PF02086">
    <property type="entry name" value="MethyltransfD12"/>
    <property type="match status" value="1"/>
</dbReference>
<dbReference type="Gene3D" id="1.10.1020.10">
    <property type="entry name" value="Adenine-specific Methyltransferase, Domain 2"/>
    <property type="match status" value="1"/>
</dbReference>
<dbReference type="GO" id="GO:0009307">
    <property type="term" value="P:DNA restriction-modification system"/>
    <property type="evidence" value="ECO:0007669"/>
    <property type="project" value="InterPro"/>
</dbReference>
<dbReference type="GO" id="GO:0043565">
    <property type="term" value="F:sequence-specific DNA binding"/>
    <property type="evidence" value="ECO:0007669"/>
    <property type="project" value="TreeGrafter"/>
</dbReference>
<feature type="binding site" evidence="7">
    <location>
        <position position="19"/>
    </location>
    <ligand>
        <name>S-adenosyl-L-methionine</name>
        <dbReference type="ChEBI" id="CHEBI:59789"/>
    </ligand>
</feature>
<organism evidence="9 10">
    <name type="scientific">Treponema primitia (strain ATCC BAA-887 / DSM 12427 / ZAS-2)</name>
    <dbReference type="NCBI Taxonomy" id="545694"/>
    <lineage>
        <taxon>Bacteria</taxon>
        <taxon>Pseudomonadati</taxon>
        <taxon>Spirochaetota</taxon>
        <taxon>Spirochaetia</taxon>
        <taxon>Spirochaetales</taxon>
        <taxon>Treponemataceae</taxon>
        <taxon>Treponema</taxon>
    </lineage>
</organism>
<dbReference type="REBASE" id="36233">
    <property type="entry name" value="M.TprZAS2ORF3463P"/>
</dbReference>
<reference evidence="10" key="1">
    <citation type="submission" date="2009-12" db="EMBL/GenBank/DDBJ databases">
        <title>Complete sequence of Treponema primitia strain ZAS-2.</title>
        <authorList>
            <person name="Tetu S.G."/>
            <person name="Matson E."/>
            <person name="Ren Q."/>
            <person name="Seshadri R."/>
            <person name="Elbourne L."/>
            <person name="Hassan K.A."/>
            <person name="Durkin A."/>
            <person name="Radune D."/>
            <person name="Mohamoud Y."/>
            <person name="Shay R."/>
            <person name="Jin S."/>
            <person name="Zhang X."/>
            <person name="Lucey K."/>
            <person name="Ballor N.R."/>
            <person name="Ottesen E."/>
            <person name="Rosenthal R."/>
            <person name="Allen A."/>
            <person name="Leadbetter J.R."/>
            <person name="Paulsen I.T."/>
        </authorList>
    </citation>
    <scope>NUCLEOTIDE SEQUENCE [LARGE SCALE GENOMIC DNA]</scope>
    <source>
        <strain evidence="10">ATCC BAA-887 / DSM 12427 / ZAS-2</strain>
    </source>
</reference>
<evidence type="ECO:0000256" key="8">
    <source>
        <dbReference type="RuleBase" id="RU361257"/>
    </source>
</evidence>
<dbReference type="PROSITE" id="PS00092">
    <property type="entry name" value="N6_MTASE"/>
    <property type="match status" value="1"/>
</dbReference>
<dbReference type="GO" id="GO:0006298">
    <property type="term" value="P:mismatch repair"/>
    <property type="evidence" value="ECO:0007669"/>
    <property type="project" value="TreeGrafter"/>
</dbReference>
<dbReference type="Proteomes" id="UP000009223">
    <property type="component" value="Chromosome"/>
</dbReference>
<dbReference type="NCBIfam" id="TIGR00571">
    <property type="entry name" value="dam"/>
    <property type="match status" value="1"/>
</dbReference>
<comment type="catalytic activity">
    <reaction evidence="6 8">
        <text>a 2'-deoxyadenosine in DNA + S-adenosyl-L-methionine = an N(6)-methyl-2'-deoxyadenosine in DNA + S-adenosyl-L-homocysteine + H(+)</text>
        <dbReference type="Rhea" id="RHEA:15197"/>
        <dbReference type="Rhea" id="RHEA-COMP:12418"/>
        <dbReference type="Rhea" id="RHEA-COMP:12419"/>
        <dbReference type="ChEBI" id="CHEBI:15378"/>
        <dbReference type="ChEBI" id="CHEBI:57856"/>
        <dbReference type="ChEBI" id="CHEBI:59789"/>
        <dbReference type="ChEBI" id="CHEBI:90615"/>
        <dbReference type="ChEBI" id="CHEBI:90616"/>
        <dbReference type="EC" id="2.1.1.72"/>
    </reaction>
</comment>
<feature type="binding site" evidence="7">
    <location>
        <position position="195"/>
    </location>
    <ligand>
        <name>S-adenosyl-L-methionine</name>
        <dbReference type="ChEBI" id="CHEBI:59789"/>
    </ligand>
</feature>
<evidence type="ECO:0000256" key="1">
    <source>
        <dbReference type="ARBA" id="ARBA00006594"/>
    </source>
</evidence>
<sequence>MNKDEKITLKPYLKWAGGKRQLLAEIKNHLPGNIDKYTYYEPFIGAGALFFELQPKRAIINDFNAQLILTYRAIKENIEQLIELLRTHRENNDKEYYYKIRNLDRNTDEFNKLTDTEKAARLIFLNKTCFNGLYRVNSQGLFNVPHGKNKNPAIYDETLLRQIGNYLNSNDITILNTDFEQAVTNADTNSFIYFDPPYHRLDKTSFTGYQADGFLETEQERLRNVMITMAERGVKCLLSNSDTEFIRGLYAHGYFEIIPVSARRLINADSGGRGAVNEVLIKNWK</sequence>
<dbReference type="GO" id="GO:0032259">
    <property type="term" value="P:methylation"/>
    <property type="evidence" value="ECO:0007669"/>
    <property type="project" value="UniProtKB-KW"/>
</dbReference>
<evidence type="ECO:0000256" key="2">
    <source>
        <dbReference type="ARBA" id="ARBA00011900"/>
    </source>
</evidence>
<evidence type="ECO:0000313" key="9">
    <source>
        <dbReference type="EMBL" id="AEF85394.1"/>
    </source>
</evidence>
<evidence type="ECO:0000313" key="10">
    <source>
        <dbReference type="Proteomes" id="UP000009223"/>
    </source>
</evidence>
<dbReference type="OrthoDB" id="9805629at2"/>
<reference evidence="9 10" key="2">
    <citation type="journal article" date="2011" name="ISME J.">
        <title>RNA-seq reveals cooperative metabolic interactions between two termite-gut spirochete species in co-culture.</title>
        <authorList>
            <person name="Rosenthal A.Z."/>
            <person name="Matson E.G."/>
            <person name="Eldar A."/>
            <person name="Leadbetter J.R."/>
        </authorList>
    </citation>
    <scope>NUCLEOTIDE SEQUENCE [LARGE SCALE GENOMIC DNA]</scope>
    <source>
        <strain evidence="10">ATCC BAA-887 / DSM 12427 / ZAS-2</strain>
    </source>
</reference>
<dbReference type="PANTHER" id="PTHR30481">
    <property type="entry name" value="DNA ADENINE METHYLASE"/>
    <property type="match status" value="1"/>
</dbReference>
<dbReference type="Gene3D" id="3.40.50.150">
    <property type="entry name" value="Vaccinia Virus protein VP39"/>
    <property type="match status" value="1"/>
</dbReference>
<dbReference type="RefSeq" id="WP_015706828.1">
    <property type="nucleotide sequence ID" value="NC_015578.1"/>
</dbReference>
<dbReference type="KEGG" id="tpi:TREPR_3463"/>
<evidence type="ECO:0000256" key="3">
    <source>
        <dbReference type="ARBA" id="ARBA00022603"/>
    </source>
</evidence>
<evidence type="ECO:0000256" key="4">
    <source>
        <dbReference type="ARBA" id="ARBA00022679"/>
    </source>
</evidence>
<evidence type="ECO:0000256" key="6">
    <source>
        <dbReference type="ARBA" id="ARBA00047942"/>
    </source>
</evidence>
<dbReference type="PANTHER" id="PTHR30481:SF3">
    <property type="entry name" value="DNA ADENINE METHYLASE"/>
    <property type="match status" value="1"/>
</dbReference>
<dbReference type="GO" id="GO:1904047">
    <property type="term" value="F:S-adenosyl-L-methionine binding"/>
    <property type="evidence" value="ECO:0007669"/>
    <property type="project" value="TreeGrafter"/>
</dbReference>
<dbReference type="AlphaFoldDB" id="F5YJ07"/>
<feature type="binding site" evidence="7">
    <location>
        <position position="15"/>
    </location>
    <ligand>
        <name>S-adenosyl-L-methionine</name>
        <dbReference type="ChEBI" id="CHEBI:59789"/>
    </ligand>
</feature>
<protein>
    <recommendedName>
        <fullName evidence="2 8">Site-specific DNA-methyltransferase (adenine-specific)</fullName>
        <ecNumber evidence="2 8">2.1.1.72</ecNumber>
    </recommendedName>
</protein>
<proteinExistence type="inferred from homology"/>
<feature type="binding site" evidence="7">
    <location>
        <position position="62"/>
    </location>
    <ligand>
        <name>S-adenosyl-L-methionine</name>
        <dbReference type="ChEBI" id="CHEBI:59789"/>
    </ligand>
</feature>
<keyword evidence="4 8" id="KW-0808">Transferase</keyword>
<dbReference type="EC" id="2.1.1.72" evidence="2 8"/>
<dbReference type="PRINTS" id="PR00505">
    <property type="entry name" value="D12N6MTFRASE"/>
</dbReference>
<dbReference type="InterPro" id="IPR029063">
    <property type="entry name" value="SAM-dependent_MTases_sf"/>
</dbReference>
<keyword evidence="3 8" id="KW-0489">Methyltransferase</keyword>
<dbReference type="GO" id="GO:0009007">
    <property type="term" value="F:site-specific DNA-methyltransferase (adenine-specific) activity"/>
    <property type="evidence" value="ECO:0007669"/>
    <property type="project" value="UniProtKB-UniRule"/>
</dbReference>
<comment type="similarity">
    <text evidence="1 8">Belongs to the N(4)/N(6)-methyltransferase family.</text>
</comment>
<evidence type="ECO:0000256" key="5">
    <source>
        <dbReference type="ARBA" id="ARBA00022691"/>
    </source>
</evidence>
<evidence type="ECO:0000256" key="7">
    <source>
        <dbReference type="PIRSR" id="PIRSR000398-1"/>
    </source>
</evidence>
<name>F5YJ07_TREPZ</name>
<dbReference type="InterPro" id="IPR012263">
    <property type="entry name" value="M_m6A_EcoRV"/>
</dbReference>
<dbReference type="SUPFAM" id="SSF53335">
    <property type="entry name" value="S-adenosyl-L-methionine-dependent methyltransferases"/>
    <property type="match status" value="1"/>
</dbReference>
<keyword evidence="5 8" id="KW-0949">S-adenosyl-L-methionine</keyword>
<dbReference type="InterPro" id="IPR023095">
    <property type="entry name" value="Ade_MeTrfase_dom_2"/>
</dbReference>
<accession>F5YJ07</accession>
<gene>
    <name evidence="9" type="ordered locus">TREPR_3463</name>
</gene>
<keyword evidence="10" id="KW-1185">Reference proteome</keyword>
<dbReference type="InterPro" id="IPR002052">
    <property type="entry name" value="DNA_methylase_N6_adenine_CS"/>
</dbReference>
<dbReference type="InterPro" id="IPR012327">
    <property type="entry name" value="MeTrfase_D12"/>
</dbReference>
<dbReference type="HOGENOM" id="CLU_063430_0_0_12"/>